<name>A0A0J7M6P7_9GAMM</name>
<gene>
    <name evidence="4" type="ORF">Msub_12794</name>
</gene>
<accession>A0A0J7M6P7</accession>
<sequence>MTTESDLVAPQAARKVIIAADPWCPHNCVAGSDREGYIVDIAREAFAMAGIEVEYINMSWARALQQARDGYIDGVVGALPGDAPDFIFPEEAAGHTEIALYTHPDSTWHYSGIDSLEGLNLLAINGYAYSPELDAYIDRHRDDPKKVWILSGPAPLGRAIGLLGRHRSDVFPEDRFVMEWQLAQHSNAVALRRAVIIHKSPVYIAFSPARSQSMELAERLSQGTKVLRDSGRIKQILASYGLSWPD</sequence>
<dbReference type="SUPFAM" id="SSF53850">
    <property type="entry name" value="Periplasmic binding protein-like II"/>
    <property type="match status" value="1"/>
</dbReference>
<evidence type="ECO:0000313" key="5">
    <source>
        <dbReference type="Proteomes" id="UP000036102"/>
    </source>
</evidence>
<dbReference type="Gene3D" id="3.40.190.10">
    <property type="entry name" value="Periplasmic binding protein-like II"/>
    <property type="match status" value="2"/>
</dbReference>
<organism evidence="4 5">
    <name type="scientific">Marinobacter subterrani</name>
    <dbReference type="NCBI Taxonomy" id="1658765"/>
    <lineage>
        <taxon>Bacteria</taxon>
        <taxon>Pseudomonadati</taxon>
        <taxon>Pseudomonadota</taxon>
        <taxon>Gammaproteobacteria</taxon>
        <taxon>Pseudomonadales</taxon>
        <taxon>Marinobacteraceae</taxon>
        <taxon>Marinobacter</taxon>
    </lineage>
</organism>
<evidence type="ECO:0000313" key="4">
    <source>
        <dbReference type="EMBL" id="KMQ76580.1"/>
    </source>
</evidence>
<proteinExistence type="inferred from homology"/>
<dbReference type="Proteomes" id="UP000036102">
    <property type="component" value="Unassembled WGS sequence"/>
</dbReference>
<dbReference type="InterPro" id="IPR001638">
    <property type="entry name" value="Solute-binding_3/MltF_N"/>
</dbReference>
<evidence type="ECO:0000259" key="3">
    <source>
        <dbReference type="Pfam" id="PF00497"/>
    </source>
</evidence>
<dbReference type="Pfam" id="PF00497">
    <property type="entry name" value="SBP_bac_3"/>
    <property type="match status" value="1"/>
</dbReference>
<dbReference type="STRING" id="1658765.Msub_12794"/>
<protein>
    <submittedName>
        <fullName evidence="4">Bacterial extracellular solute-binding protein, family 3</fullName>
    </submittedName>
</protein>
<keyword evidence="5" id="KW-1185">Reference proteome</keyword>
<reference evidence="4 5" key="1">
    <citation type="submission" date="2015-06" db="EMBL/GenBank/DDBJ databases">
        <title>Marinobacter subterrani, a genetically tractable neutrophilic iron-oxidizing strain isolated from the Soudan Iron Mine.</title>
        <authorList>
            <person name="Bonis B.M."/>
            <person name="Gralnick J.A."/>
        </authorList>
    </citation>
    <scope>NUCLEOTIDE SEQUENCE [LARGE SCALE GENOMIC DNA]</scope>
    <source>
        <strain evidence="4 5">JG233</strain>
    </source>
</reference>
<keyword evidence="2" id="KW-0732">Signal</keyword>
<dbReference type="PANTHER" id="PTHR35936:SF25">
    <property type="entry name" value="ABC TRANSPORTER SUBSTRATE-BINDING PROTEIN"/>
    <property type="match status" value="1"/>
</dbReference>
<dbReference type="PATRIC" id="fig|1658765.3.peg.2815"/>
<evidence type="ECO:0000256" key="1">
    <source>
        <dbReference type="ARBA" id="ARBA00010333"/>
    </source>
</evidence>
<evidence type="ECO:0000256" key="2">
    <source>
        <dbReference type="ARBA" id="ARBA00022729"/>
    </source>
</evidence>
<dbReference type="PANTHER" id="PTHR35936">
    <property type="entry name" value="MEMBRANE-BOUND LYTIC MUREIN TRANSGLYCOSYLASE F"/>
    <property type="match status" value="1"/>
</dbReference>
<feature type="domain" description="Solute-binding protein family 3/N-terminal" evidence="3">
    <location>
        <begin position="23"/>
        <end position="241"/>
    </location>
</feature>
<comment type="similarity">
    <text evidence="1">Belongs to the bacterial solute-binding protein 3 family.</text>
</comment>
<dbReference type="AlphaFoldDB" id="A0A0J7M6P7"/>
<dbReference type="EMBL" id="LFBU01000001">
    <property type="protein sequence ID" value="KMQ76580.1"/>
    <property type="molecule type" value="Genomic_DNA"/>
</dbReference>
<dbReference type="RefSeq" id="WP_227506731.1">
    <property type="nucleotide sequence ID" value="NZ_LFBU01000001.1"/>
</dbReference>
<comment type="caution">
    <text evidence="4">The sequence shown here is derived from an EMBL/GenBank/DDBJ whole genome shotgun (WGS) entry which is preliminary data.</text>
</comment>